<dbReference type="PROSITE" id="PS50850">
    <property type="entry name" value="MFS"/>
    <property type="match status" value="1"/>
</dbReference>
<feature type="transmembrane region" description="Helical" evidence="6">
    <location>
        <begin position="43"/>
        <end position="60"/>
    </location>
</feature>
<comment type="caution">
    <text evidence="8">The sequence shown here is derived from an EMBL/GenBank/DDBJ whole genome shotgun (WGS) entry which is preliminary data.</text>
</comment>
<evidence type="ECO:0000256" key="1">
    <source>
        <dbReference type="ARBA" id="ARBA00004651"/>
    </source>
</evidence>
<dbReference type="PANTHER" id="PTHR42688">
    <property type="entry name" value="CONSERVED PROTEIN"/>
    <property type="match status" value="1"/>
</dbReference>
<keyword evidence="5 6" id="KW-0472">Membrane</keyword>
<evidence type="ECO:0000313" key="8">
    <source>
        <dbReference type="EMBL" id="TQL78467.1"/>
    </source>
</evidence>
<feature type="domain" description="Major facilitator superfamily (MFS) profile" evidence="7">
    <location>
        <begin position="1"/>
        <end position="408"/>
    </location>
</feature>
<dbReference type="Proteomes" id="UP000317043">
    <property type="component" value="Unassembled WGS sequence"/>
</dbReference>
<dbReference type="Pfam" id="PF07690">
    <property type="entry name" value="MFS_1"/>
    <property type="match status" value="1"/>
</dbReference>
<dbReference type="InParanoid" id="A0A543B0U9"/>
<evidence type="ECO:0000313" key="9">
    <source>
        <dbReference type="Proteomes" id="UP000317043"/>
    </source>
</evidence>
<comment type="subcellular location">
    <subcellularLocation>
        <location evidence="1">Cell membrane</location>
        <topology evidence="1">Multi-pass membrane protein</topology>
    </subcellularLocation>
</comment>
<dbReference type="GO" id="GO:0022857">
    <property type="term" value="F:transmembrane transporter activity"/>
    <property type="evidence" value="ECO:0007669"/>
    <property type="project" value="InterPro"/>
</dbReference>
<feature type="transmembrane region" description="Helical" evidence="6">
    <location>
        <begin position="213"/>
        <end position="236"/>
    </location>
</feature>
<keyword evidence="2" id="KW-1003">Cell membrane</keyword>
<feature type="transmembrane region" description="Helical" evidence="6">
    <location>
        <begin position="353"/>
        <end position="374"/>
    </location>
</feature>
<evidence type="ECO:0000259" key="7">
    <source>
        <dbReference type="PROSITE" id="PS50850"/>
    </source>
</evidence>
<dbReference type="EMBL" id="VFOW01000001">
    <property type="protein sequence ID" value="TQL78467.1"/>
    <property type="molecule type" value="Genomic_DNA"/>
</dbReference>
<dbReference type="PANTHER" id="PTHR42688:SF1">
    <property type="entry name" value="BLR5212 PROTEIN"/>
    <property type="match status" value="1"/>
</dbReference>
<dbReference type="InterPro" id="IPR052425">
    <property type="entry name" value="Uncharacterized_MFS-type"/>
</dbReference>
<feature type="transmembrane region" description="Helical" evidence="6">
    <location>
        <begin position="248"/>
        <end position="272"/>
    </location>
</feature>
<feature type="transmembrane region" description="Helical" evidence="6">
    <location>
        <begin position="310"/>
        <end position="332"/>
    </location>
</feature>
<dbReference type="FunCoup" id="A0A543B0U9">
    <property type="interactions" value="3"/>
</dbReference>
<keyword evidence="4 6" id="KW-1133">Transmembrane helix</keyword>
<feature type="transmembrane region" description="Helical" evidence="6">
    <location>
        <begin position="105"/>
        <end position="123"/>
    </location>
</feature>
<evidence type="ECO:0000256" key="6">
    <source>
        <dbReference type="SAM" id="Phobius"/>
    </source>
</evidence>
<dbReference type="InterPro" id="IPR011701">
    <property type="entry name" value="MFS"/>
</dbReference>
<evidence type="ECO:0000256" key="5">
    <source>
        <dbReference type="ARBA" id="ARBA00023136"/>
    </source>
</evidence>
<accession>A0A543B0U9</accession>
<dbReference type="Gene3D" id="1.20.1250.20">
    <property type="entry name" value="MFS general substrate transporter like domains"/>
    <property type="match status" value="1"/>
</dbReference>
<reference evidence="8 9" key="1">
    <citation type="submission" date="2019-06" db="EMBL/GenBank/DDBJ databases">
        <title>Sequencing the genomes of 1000 actinobacteria strains.</title>
        <authorList>
            <person name="Klenk H.-P."/>
        </authorList>
    </citation>
    <scope>NUCLEOTIDE SEQUENCE [LARGE SCALE GENOMIC DNA]</scope>
    <source>
        <strain evidence="8 9">DSM 45928</strain>
    </source>
</reference>
<keyword evidence="9" id="KW-1185">Reference proteome</keyword>
<dbReference type="RefSeq" id="WP_142042948.1">
    <property type="nucleotide sequence ID" value="NZ_JBHTGS010000003.1"/>
</dbReference>
<feature type="transmembrane region" description="Helical" evidence="6">
    <location>
        <begin position="144"/>
        <end position="163"/>
    </location>
</feature>
<keyword evidence="3 6" id="KW-0812">Transmembrane</keyword>
<dbReference type="AlphaFoldDB" id="A0A543B0U9"/>
<proteinExistence type="predicted"/>
<feature type="transmembrane region" description="Helical" evidence="6">
    <location>
        <begin position="169"/>
        <end position="187"/>
    </location>
</feature>
<dbReference type="InterPro" id="IPR020846">
    <property type="entry name" value="MFS_dom"/>
</dbReference>
<dbReference type="SUPFAM" id="SSF103473">
    <property type="entry name" value="MFS general substrate transporter"/>
    <property type="match status" value="1"/>
</dbReference>
<name>A0A543B0U9_9ACTN</name>
<organism evidence="8 9">
    <name type="scientific">Stackebrandtia endophytica</name>
    <dbReference type="NCBI Taxonomy" id="1496996"/>
    <lineage>
        <taxon>Bacteria</taxon>
        <taxon>Bacillati</taxon>
        <taxon>Actinomycetota</taxon>
        <taxon>Actinomycetes</taxon>
        <taxon>Glycomycetales</taxon>
        <taxon>Glycomycetaceae</taxon>
        <taxon>Stackebrandtia</taxon>
    </lineage>
</organism>
<evidence type="ECO:0000256" key="3">
    <source>
        <dbReference type="ARBA" id="ARBA00022692"/>
    </source>
</evidence>
<sequence length="419" mass="43673">MIATLRAYRSFSRPARLLMLNQYGINAGFYMLMPFLAEHLSSGLGLAGGLIGLVLGARNLSQQGMFAVGGALSDRYGAKPLIVAGCVLRTVGFASLGLVDSVPGLLIGAAATGAAGALFNPAVRTYLAAEAGERRVEAFACFNVFYQTGTLTGPVIGLALTLWDFRATSLTAATVFALLTIAQLRALPHRQAAEAKRDPITAGWRQALSNRRFMSFAIVMSAAYLLSFQVYLALPLALRGAGLDATEVAVATAAMFGCFGLITVLCQVRLTGWYRRRWSRARTLTTGLALMSAGFTLPMIAATVAAEARLVVTVAAVIACGITITVATMFTFPIEMDTIVTLSGNSHVGSHYGIHQTVAGIGITVGNIATGALLDAVNPILPWLGLVTIGAVATTAAAILFRSPDAVDSTPPKATVSAG</sequence>
<dbReference type="InterPro" id="IPR036259">
    <property type="entry name" value="MFS_trans_sf"/>
</dbReference>
<dbReference type="GO" id="GO:0005886">
    <property type="term" value="C:plasma membrane"/>
    <property type="evidence" value="ECO:0007669"/>
    <property type="project" value="UniProtKB-SubCell"/>
</dbReference>
<evidence type="ECO:0000256" key="2">
    <source>
        <dbReference type="ARBA" id="ARBA00022475"/>
    </source>
</evidence>
<gene>
    <name evidence="8" type="ORF">FB566_4055</name>
</gene>
<dbReference type="OrthoDB" id="3285778at2"/>
<feature type="transmembrane region" description="Helical" evidence="6">
    <location>
        <begin position="380"/>
        <end position="401"/>
    </location>
</feature>
<feature type="transmembrane region" description="Helical" evidence="6">
    <location>
        <begin position="284"/>
        <end position="304"/>
    </location>
</feature>
<evidence type="ECO:0000256" key="4">
    <source>
        <dbReference type="ARBA" id="ARBA00022989"/>
    </source>
</evidence>
<protein>
    <submittedName>
        <fullName evidence="8">Putative MFS family arabinose efflux permease</fullName>
    </submittedName>
</protein>